<name>A0A921E0S1_9HYPH</name>
<organism evidence="2 3">
    <name type="scientific">Methylorubrum populi</name>
    <dbReference type="NCBI Taxonomy" id="223967"/>
    <lineage>
        <taxon>Bacteria</taxon>
        <taxon>Pseudomonadati</taxon>
        <taxon>Pseudomonadota</taxon>
        <taxon>Alphaproteobacteria</taxon>
        <taxon>Hyphomicrobiales</taxon>
        <taxon>Methylobacteriaceae</taxon>
        <taxon>Methylorubrum</taxon>
    </lineage>
</organism>
<accession>A0A921E0S1</accession>
<dbReference type="EMBL" id="DYYG01000019">
    <property type="protein sequence ID" value="HJE23365.1"/>
    <property type="molecule type" value="Genomic_DNA"/>
</dbReference>
<keyword evidence="1" id="KW-0812">Transmembrane</keyword>
<comment type="caution">
    <text evidence="2">The sequence shown here is derived from an EMBL/GenBank/DDBJ whole genome shotgun (WGS) entry which is preliminary data.</text>
</comment>
<evidence type="ECO:0000313" key="3">
    <source>
        <dbReference type="Proteomes" id="UP000742631"/>
    </source>
</evidence>
<keyword evidence="1" id="KW-1133">Transmembrane helix</keyword>
<reference evidence="2" key="1">
    <citation type="journal article" date="2021" name="PeerJ">
        <title>Extensive microbial diversity within the chicken gut microbiome revealed by metagenomics and culture.</title>
        <authorList>
            <person name="Gilroy R."/>
            <person name="Ravi A."/>
            <person name="Getino M."/>
            <person name="Pursley I."/>
            <person name="Horton D.L."/>
            <person name="Alikhan N.F."/>
            <person name="Baker D."/>
            <person name="Gharbi K."/>
            <person name="Hall N."/>
            <person name="Watson M."/>
            <person name="Adriaenssens E.M."/>
            <person name="Foster-Nyarko E."/>
            <person name="Jarju S."/>
            <person name="Secka A."/>
            <person name="Antonio M."/>
            <person name="Oren A."/>
            <person name="Chaudhuri R.R."/>
            <person name="La Ragione R."/>
            <person name="Hildebrand F."/>
            <person name="Pallen M.J."/>
        </authorList>
    </citation>
    <scope>NUCLEOTIDE SEQUENCE</scope>
    <source>
        <strain evidence="2">316</strain>
    </source>
</reference>
<dbReference type="Proteomes" id="UP000742631">
    <property type="component" value="Unassembled WGS sequence"/>
</dbReference>
<sequence length="122" mass="13264">MHVIDAHYEIDPFDSWHMYQHIQPHEATDIPSQRKRLIPMSKRIVSLATISALTLVSLGAAPATADEMIAIHGAKTVGALAFETRGLATDDLAVHRQGGYAIPGSVQWIKTPAQAPVRQAAF</sequence>
<proteinExistence type="predicted"/>
<feature type="transmembrane region" description="Helical" evidence="1">
    <location>
        <begin position="44"/>
        <end position="65"/>
    </location>
</feature>
<protein>
    <submittedName>
        <fullName evidence="2">Uncharacterized protein</fullName>
    </submittedName>
</protein>
<keyword evidence="1" id="KW-0472">Membrane</keyword>
<dbReference type="AlphaFoldDB" id="A0A921E0S1"/>
<reference evidence="2" key="2">
    <citation type="submission" date="2021-09" db="EMBL/GenBank/DDBJ databases">
        <authorList>
            <person name="Gilroy R."/>
        </authorList>
    </citation>
    <scope>NUCLEOTIDE SEQUENCE</scope>
    <source>
        <strain evidence="2">316</strain>
    </source>
</reference>
<evidence type="ECO:0000313" key="2">
    <source>
        <dbReference type="EMBL" id="HJE23365.1"/>
    </source>
</evidence>
<gene>
    <name evidence="2" type="ORF">K8W01_06865</name>
</gene>
<evidence type="ECO:0000256" key="1">
    <source>
        <dbReference type="SAM" id="Phobius"/>
    </source>
</evidence>